<dbReference type="Proteomes" id="UP001327560">
    <property type="component" value="Chromosome 9"/>
</dbReference>
<dbReference type="InterPro" id="IPR004332">
    <property type="entry name" value="Transposase_MuDR"/>
</dbReference>
<reference evidence="2 3" key="1">
    <citation type="submission" date="2023-10" db="EMBL/GenBank/DDBJ databases">
        <title>Chromosome-scale genome assembly provides insights into flower coloration mechanisms of Canna indica.</title>
        <authorList>
            <person name="Li C."/>
        </authorList>
    </citation>
    <scope>NUCLEOTIDE SEQUENCE [LARGE SCALE GENOMIC DNA]</scope>
    <source>
        <tissue evidence="2">Flower</tissue>
    </source>
</reference>
<dbReference type="AlphaFoldDB" id="A0AAQ3QT73"/>
<evidence type="ECO:0000313" key="3">
    <source>
        <dbReference type="Proteomes" id="UP001327560"/>
    </source>
</evidence>
<proteinExistence type="predicted"/>
<evidence type="ECO:0000313" key="2">
    <source>
        <dbReference type="EMBL" id="WOL20551.1"/>
    </source>
</evidence>
<dbReference type="EMBL" id="CP136898">
    <property type="protein sequence ID" value="WOL20551.1"/>
    <property type="molecule type" value="Genomic_DNA"/>
</dbReference>
<feature type="domain" description="Transposase MuDR plant" evidence="1">
    <location>
        <begin position="2"/>
        <end position="59"/>
    </location>
</feature>
<protein>
    <recommendedName>
        <fullName evidence="1">Transposase MuDR plant domain-containing protein</fullName>
    </recommendedName>
</protein>
<gene>
    <name evidence="2" type="ORF">Cni_G29356</name>
</gene>
<organism evidence="2 3">
    <name type="scientific">Canna indica</name>
    <name type="common">Indian-shot</name>
    <dbReference type="NCBI Taxonomy" id="4628"/>
    <lineage>
        <taxon>Eukaryota</taxon>
        <taxon>Viridiplantae</taxon>
        <taxon>Streptophyta</taxon>
        <taxon>Embryophyta</taxon>
        <taxon>Tracheophyta</taxon>
        <taxon>Spermatophyta</taxon>
        <taxon>Magnoliopsida</taxon>
        <taxon>Liliopsida</taxon>
        <taxon>Zingiberales</taxon>
        <taxon>Cannaceae</taxon>
        <taxon>Canna</taxon>
    </lineage>
</organism>
<dbReference type="PANTHER" id="PTHR31973:SF187">
    <property type="entry name" value="MUTATOR TRANSPOSASE MUDRA PROTEIN"/>
    <property type="match status" value="1"/>
</dbReference>
<accession>A0AAQ3QT73</accession>
<sequence length="122" mass="14759">MKFESNSQFKEAVQSYAVANDYNIRWTRTCAKKMEAKDISGCPWRIYGSLMKRELTFMIKRYNSEHKCSRSMRNRQATKDWMAKYYLEKFRSNPNWSVDEMEKDLLANFYISISRMKAYRTK</sequence>
<dbReference type="Pfam" id="PF03108">
    <property type="entry name" value="DBD_Tnp_Mut"/>
    <property type="match status" value="1"/>
</dbReference>
<dbReference type="PANTHER" id="PTHR31973">
    <property type="entry name" value="POLYPROTEIN, PUTATIVE-RELATED"/>
    <property type="match status" value="1"/>
</dbReference>
<evidence type="ECO:0000259" key="1">
    <source>
        <dbReference type="Pfam" id="PF03108"/>
    </source>
</evidence>
<keyword evidence="3" id="KW-1185">Reference proteome</keyword>
<name>A0AAQ3QT73_9LILI</name>